<dbReference type="FunFam" id="3.40.250.10:FF:000008">
    <property type="entry name" value="Sulfurtransferase"/>
    <property type="match status" value="1"/>
</dbReference>
<keyword evidence="8" id="KW-1185">Reference proteome</keyword>
<keyword evidence="4" id="KW-0496">Mitochondrion</keyword>
<dbReference type="InterPro" id="IPR045078">
    <property type="entry name" value="TST/MPST-like"/>
</dbReference>
<dbReference type="PROSITE" id="PS00380">
    <property type="entry name" value="RHODANESE_1"/>
    <property type="match status" value="1"/>
</dbReference>
<evidence type="ECO:0000313" key="8">
    <source>
        <dbReference type="Proteomes" id="UP000261540"/>
    </source>
</evidence>
<evidence type="ECO:0000259" key="6">
    <source>
        <dbReference type="PROSITE" id="PS50206"/>
    </source>
</evidence>
<dbReference type="OrthoDB" id="270167at2759"/>
<dbReference type="CDD" id="cd01448">
    <property type="entry name" value="TST_Repeat_1"/>
    <property type="match status" value="1"/>
</dbReference>
<dbReference type="STRING" id="1676925.ENSPKIP00000019492"/>
<dbReference type="InterPro" id="IPR001307">
    <property type="entry name" value="Thiosulphate_STrfase_CS"/>
</dbReference>
<dbReference type="GO" id="GO:0005739">
    <property type="term" value="C:mitochondrion"/>
    <property type="evidence" value="ECO:0007669"/>
    <property type="project" value="UniProtKB-SubCell"/>
</dbReference>
<dbReference type="PANTHER" id="PTHR11364">
    <property type="entry name" value="THIOSULFATE SULFERTANSFERASE"/>
    <property type="match status" value="1"/>
</dbReference>
<dbReference type="Pfam" id="PF00581">
    <property type="entry name" value="Rhodanese"/>
    <property type="match status" value="2"/>
</dbReference>
<keyword evidence="3" id="KW-0677">Repeat</keyword>
<dbReference type="GO" id="GO:0004792">
    <property type="term" value="F:thiosulfate-cyanide sulfurtransferase activity"/>
    <property type="evidence" value="ECO:0007669"/>
    <property type="project" value="InterPro"/>
</dbReference>
<evidence type="ECO:0000256" key="4">
    <source>
        <dbReference type="ARBA" id="ARBA00023128"/>
    </source>
</evidence>
<dbReference type="PROSITE" id="PS50206">
    <property type="entry name" value="RHODANESE_3"/>
    <property type="match status" value="2"/>
</dbReference>
<evidence type="ECO:0000313" key="7">
    <source>
        <dbReference type="Ensembl" id="ENSPKIP00000019492.1"/>
    </source>
</evidence>
<proteinExistence type="predicted"/>
<dbReference type="KEGG" id="pki:111845204"/>
<dbReference type="Gene3D" id="3.40.250.10">
    <property type="entry name" value="Rhodanese-like domain"/>
    <property type="match status" value="2"/>
</dbReference>
<reference evidence="7" key="1">
    <citation type="submission" date="2025-08" db="UniProtKB">
        <authorList>
            <consortium name="Ensembl"/>
        </authorList>
    </citation>
    <scope>IDENTIFICATION</scope>
</reference>
<evidence type="ECO:0000256" key="3">
    <source>
        <dbReference type="ARBA" id="ARBA00022737"/>
    </source>
</evidence>
<dbReference type="FunFam" id="3.40.250.10:FF:000001">
    <property type="entry name" value="Sulfurtransferase"/>
    <property type="match status" value="1"/>
</dbReference>
<sequence length="309" mass="34301">MAHIQTVALVGARWLANTVKSNGVGPGLRILDVSWYMQKLKRDAKREFKLKHVPGAAFFDIDRCSDQTSPFDHMLPSESQFADYVGSLGVGNKTHVVVYDTSDWGCFSAPRVWWMFRLFGHGSVSVLDGGLKRWLQEGHPVTSGYRKPEPVDFQARMNRSWVKTYEDVLDNLDRKVFQLVDARPCGRFRGIDPEPMDNTEPGHIPGSISMPFSSFLDPSGRLRPTKELTALFRYAGVDLTRPVCASGGSAITACHVALATYLCGHQGASVYDGGWSEWYARAPPEYVISEGRGKHIFRGLRGEGLGMTG</sequence>
<feature type="domain" description="Rhodanese" evidence="6">
    <location>
        <begin position="24"/>
        <end position="143"/>
    </location>
</feature>
<accession>A0A3B3RLN0</accession>
<evidence type="ECO:0000256" key="5">
    <source>
        <dbReference type="RuleBase" id="RU000507"/>
    </source>
</evidence>
<dbReference type="Proteomes" id="UP000261540">
    <property type="component" value="Unplaced"/>
</dbReference>
<feature type="domain" description="Rhodanese" evidence="6">
    <location>
        <begin position="173"/>
        <end position="287"/>
    </location>
</feature>
<dbReference type="CDD" id="cd01449">
    <property type="entry name" value="TST_Repeat_2"/>
    <property type="match status" value="1"/>
</dbReference>
<protein>
    <recommendedName>
        <fullName evidence="5">Sulfurtransferase</fullName>
    </recommendedName>
</protein>
<name>A0A3B3RLN0_9TELE</name>
<reference evidence="7" key="2">
    <citation type="submission" date="2025-09" db="UniProtKB">
        <authorList>
            <consortium name="Ensembl"/>
        </authorList>
    </citation>
    <scope>IDENTIFICATION</scope>
</reference>
<organism evidence="7 8">
    <name type="scientific">Paramormyrops kingsleyae</name>
    <dbReference type="NCBI Taxonomy" id="1676925"/>
    <lineage>
        <taxon>Eukaryota</taxon>
        <taxon>Metazoa</taxon>
        <taxon>Chordata</taxon>
        <taxon>Craniata</taxon>
        <taxon>Vertebrata</taxon>
        <taxon>Euteleostomi</taxon>
        <taxon>Actinopterygii</taxon>
        <taxon>Neopterygii</taxon>
        <taxon>Teleostei</taxon>
        <taxon>Osteoglossocephala</taxon>
        <taxon>Osteoglossomorpha</taxon>
        <taxon>Osteoglossiformes</taxon>
        <taxon>Mormyridae</taxon>
        <taxon>Paramormyrops</taxon>
    </lineage>
</organism>
<evidence type="ECO:0000256" key="2">
    <source>
        <dbReference type="ARBA" id="ARBA00022679"/>
    </source>
</evidence>
<dbReference type="SMART" id="SM00450">
    <property type="entry name" value="RHOD"/>
    <property type="match status" value="2"/>
</dbReference>
<dbReference type="PROSITE" id="PS00683">
    <property type="entry name" value="RHODANESE_2"/>
    <property type="match status" value="1"/>
</dbReference>
<dbReference type="SUPFAM" id="SSF52821">
    <property type="entry name" value="Rhodanese/Cell cycle control phosphatase"/>
    <property type="match status" value="2"/>
</dbReference>
<dbReference type="GeneTree" id="ENSGT00510000046773"/>
<dbReference type="InterPro" id="IPR001763">
    <property type="entry name" value="Rhodanese-like_dom"/>
</dbReference>
<dbReference type="Ensembl" id="ENSPKIT00000000087.1">
    <property type="protein sequence ID" value="ENSPKIP00000019492.1"/>
    <property type="gene ID" value="ENSPKIG00000004637.1"/>
</dbReference>
<keyword evidence="2 5" id="KW-0808">Transferase</keyword>
<dbReference type="AlphaFoldDB" id="A0A3B3RLN0"/>
<comment type="subcellular location">
    <subcellularLocation>
        <location evidence="1">Mitochondrion</location>
    </subcellularLocation>
</comment>
<dbReference type="PANTHER" id="PTHR11364:SF27">
    <property type="entry name" value="SULFURTRANSFERASE"/>
    <property type="match status" value="1"/>
</dbReference>
<evidence type="ECO:0000256" key="1">
    <source>
        <dbReference type="ARBA" id="ARBA00004173"/>
    </source>
</evidence>
<dbReference type="InterPro" id="IPR036873">
    <property type="entry name" value="Rhodanese-like_dom_sf"/>
</dbReference>